<dbReference type="PATRIC" id="fig|1391654.3.peg.3315"/>
<proteinExistence type="predicted"/>
<keyword evidence="3" id="KW-0732">Signal</keyword>
<feature type="compositionally biased region" description="Low complexity" evidence="2">
    <location>
        <begin position="30"/>
        <end position="39"/>
    </location>
</feature>
<sequence length="119" mass="12645">MKNLPFACVAGALVAMLTACGSSFPPPTDRLASAEAASRSARELGADREPRAALHLKLAQEQIDQAKTLMQDGDNKRADLVLQRANSDAELSVMLAKENTAKAEADKAQERVKALKAGK</sequence>
<protein>
    <recommendedName>
        <fullName evidence="4">DUF4398 domain-containing protein</fullName>
    </recommendedName>
</protein>
<feature type="coiled-coil region" evidence="1">
    <location>
        <begin position="56"/>
        <end position="118"/>
    </location>
</feature>
<dbReference type="STRING" id="1391654.AKJ09_03279"/>
<evidence type="ECO:0000256" key="2">
    <source>
        <dbReference type="SAM" id="MobiDB-lite"/>
    </source>
</evidence>
<dbReference type="InterPro" id="IPR025511">
    <property type="entry name" value="DUF4398"/>
</dbReference>
<feature type="chain" id="PRO_5005465983" description="DUF4398 domain-containing protein" evidence="3">
    <location>
        <begin position="22"/>
        <end position="119"/>
    </location>
</feature>
<dbReference type="Pfam" id="PF14346">
    <property type="entry name" value="DUF4398"/>
    <property type="match status" value="1"/>
</dbReference>
<evidence type="ECO:0000259" key="4">
    <source>
        <dbReference type="Pfam" id="PF14346"/>
    </source>
</evidence>
<feature type="compositionally biased region" description="Basic and acidic residues" evidence="2">
    <location>
        <begin position="40"/>
        <end position="49"/>
    </location>
</feature>
<keyword evidence="1" id="KW-0175">Coiled coil</keyword>
<evidence type="ECO:0000256" key="3">
    <source>
        <dbReference type="SAM" id="SignalP"/>
    </source>
</evidence>
<gene>
    <name evidence="5" type="ORF">AKJ09_03279</name>
</gene>
<dbReference type="PROSITE" id="PS51257">
    <property type="entry name" value="PROKAR_LIPOPROTEIN"/>
    <property type="match status" value="1"/>
</dbReference>
<evidence type="ECO:0000313" key="5">
    <source>
        <dbReference type="EMBL" id="AKU96615.1"/>
    </source>
</evidence>
<feature type="signal peptide" evidence="3">
    <location>
        <begin position="1"/>
        <end position="21"/>
    </location>
</feature>
<dbReference type="RefSeq" id="WP_146647874.1">
    <property type="nucleotide sequence ID" value="NZ_CP012333.1"/>
</dbReference>
<dbReference type="Gene3D" id="1.20.1270.390">
    <property type="match status" value="1"/>
</dbReference>
<organism evidence="5 6">
    <name type="scientific">Labilithrix luteola</name>
    <dbReference type="NCBI Taxonomy" id="1391654"/>
    <lineage>
        <taxon>Bacteria</taxon>
        <taxon>Pseudomonadati</taxon>
        <taxon>Myxococcota</taxon>
        <taxon>Polyangia</taxon>
        <taxon>Polyangiales</taxon>
        <taxon>Labilitrichaceae</taxon>
        <taxon>Labilithrix</taxon>
    </lineage>
</organism>
<feature type="region of interest" description="Disordered" evidence="2">
    <location>
        <begin position="25"/>
        <end position="49"/>
    </location>
</feature>
<dbReference type="EMBL" id="CP012333">
    <property type="protein sequence ID" value="AKU96615.1"/>
    <property type="molecule type" value="Genomic_DNA"/>
</dbReference>
<name>A0A0K1PSU6_9BACT</name>
<reference evidence="5 6" key="1">
    <citation type="submission" date="2015-08" db="EMBL/GenBank/DDBJ databases">
        <authorList>
            <person name="Babu N.S."/>
            <person name="Beckwith C.J."/>
            <person name="Beseler K.G."/>
            <person name="Brison A."/>
            <person name="Carone J.V."/>
            <person name="Caskin T.P."/>
            <person name="Diamond M."/>
            <person name="Durham M.E."/>
            <person name="Foxe J.M."/>
            <person name="Go M."/>
            <person name="Henderson B.A."/>
            <person name="Jones I.B."/>
            <person name="McGettigan J.A."/>
            <person name="Micheletti S.J."/>
            <person name="Nasrallah M.E."/>
            <person name="Ortiz D."/>
            <person name="Piller C.R."/>
            <person name="Privatt S.R."/>
            <person name="Schneider S.L."/>
            <person name="Sharp S."/>
            <person name="Smith T.C."/>
            <person name="Stanton J.D."/>
            <person name="Ullery H.E."/>
            <person name="Wilson R.J."/>
            <person name="Serrano M.G."/>
            <person name="Buck G."/>
            <person name="Lee V."/>
            <person name="Wang Y."/>
            <person name="Carvalho R."/>
            <person name="Voegtly L."/>
            <person name="Shi R."/>
            <person name="Duckworth R."/>
            <person name="Johnson A."/>
            <person name="Loviza R."/>
            <person name="Walstead R."/>
            <person name="Shah Z."/>
            <person name="Kiflezghi M."/>
            <person name="Wade K."/>
            <person name="Ball S.L."/>
            <person name="Bradley K.W."/>
            <person name="Asai D.J."/>
            <person name="Bowman C.A."/>
            <person name="Russell D.A."/>
            <person name="Pope W.H."/>
            <person name="Jacobs-Sera D."/>
            <person name="Hendrix R.W."/>
            <person name="Hatfull G.F."/>
        </authorList>
    </citation>
    <scope>NUCLEOTIDE SEQUENCE [LARGE SCALE GENOMIC DNA]</scope>
    <source>
        <strain evidence="5 6">DSM 27648</strain>
    </source>
</reference>
<accession>A0A0K1PSU6</accession>
<dbReference type="AlphaFoldDB" id="A0A0K1PSU6"/>
<dbReference type="KEGG" id="llu:AKJ09_03279"/>
<keyword evidence="6" id="KW-1185">Reference proteome</keyword>
<evidence type="ECO:0000256" key="1">
    <source>
        <dbReference type="SAM" id="Coils"/>
    </source>
</evidence>
<evidence type="ECO:0000313" key="6">
    <source>
        <dbReference type="Proteomes" id="UP000064967"/>
    </source>
</evidence>
<feature type="domain" description="DUF4398" evidence="4">
    <location>
        <begin position="30"/>
        <end position="108"/>
    </location>
</feature>
<dbReference type="Proteomes" id="UP000064967">
    <property type="component" value="Chromosome"/>
</dbReference>